<sequence length="242" mass="25819">MASPTKPTILLVHGAFHGPECFDALICPLEAAGYTSIKNDLKLPSTELDSSSSLQQDIDILRTTVLQILDGVDGATGSDCVVVMHSYSAVPAAEALRGLSRGERGDETTAVLKMVYLTCNIPKVGDSHLSQMTKWMEEIGLSADPPVEASDDGVMKFTGDAKVFYNGLPEDQQATLKARLSTSSAATFTTPLKGSMAYEKIPGYVVGDMMENVEEVDAGHSSFLVKPEIVADFIVRAVKSVS</sequence>
<accession>A0A0B8N0H1</accession>
<reference evidence="3" key="1">
    <citation type="journal article" date="2015" name="Genome Announc.">
        <title>Draft genome sequence of Talaromyces cellulolyticus strain Y-94, a source of lignocellulosic biomass-degrading enzymes.</title>
        <authorList>
            <person name="Fujii T."/>
            <person name="Koike H."/>
            <person name="Sawayama S."/>
            <person name="Yano S."/>
            <person name="Inoue H."/>
        </authorList>
    </citation>
    <scope>NUCLEOTIDE SEQUENCE [LARGE SCALE GENOMIC DNA]</scope>
    <source>
        <strain evidence="3">Y-94</strain>
    </source>
</reference>
<evidence type="ECO:0000313" key="2">
    <source>
        <dbReference type="EMBL" id="GAM33569.1"/>
    </source>
</evidence>
<name>A0A0B8N0H1_TALPI</name>
<feature type="domain" description="AB hydrolase-1" evidence="1">
    <location>
        <begin position="9"/>
        <end position="206"/>
    </location>
</feature>
<keyword evidence="3" id="KW-1185">Reference proteome</keyword>
<dbReference type="InterPro" id="IPR000073">
    <property type="entry name" value="AB_hydrolase_1"/>
</dbReference>
<evidence type="ECO:0000259" key="1">
    <source>
        <dbReference type="Pfam" id="PF12697"/>
    </source>
</evidence>
<dbReference type="EMBL" id="DF933807">
    <property type="protein sequence ID" value="GAM33569.1"/>
    <property type="molecule type" value="Genomic_DNA"/>
</dbReference>
<dbReference type="Gene3D" id="3.40.50.1820">
    <property type="entry name" value="alpha/beta hydrolase"/>
    <property type="match status" value="1"/>
</dbReference>
<dbReference type="InterPro" id="IPR029058">
    <property type="entry name" value="AB_hydrolase_fold"/>
</dbReference>
<dbReference type="Pfam" id="PF12697">
    <property type="entry name" value="Abhydrolase_6"/>
    <property type="match status" value="1"/>
</dbReference>
<protein>
    <recommendedName>
        <fullName evidence="1">AB hydrolase-1 domain-containing protein</fullName>
    </recommendedName>
</protein>
<dbReference type="InterPro" id="IPR052897">
    <property type="entry name" value="Sec-Metab_Biosynth_Hydrolase"/>
</dbReference>
<dbReference type="AlphaFoldDB" id="A0A0B8N0H1"/>
<dbReference type="Proteomes" id="UP000053095">
    <property type="component" value="Unassembled WGS sequence"/>
</dbReference>
<evidence type="ECO:0000313" key="3">
    <source>
        <dbReference type="Proteomes" id="UP000053095"/>
    </source>
</evidence>
<proteinExistence type="predicted"/>
<organism evidence="2 3">
    <name type="scientific">Talaromyces pinophilus</name>
    <name type="common">Penicillium pinophilum</name>
    <dbReference type="NCBI Taxonomy" id="128442"/>
    <lineage>
        <taxon>Eukaryota</taxon>
        <taxon>Fungi</taxon>
        <taxon>Dikarya</taxon>
        <taxon>Ascomycota</taxon>
        <taxon>Pezizomycotina</taxon>
        <taxon>Eurotiomycetes</taxon>
        <taxon>Eurotiomycetidae</taxon>
        <taxon>Eurotiales</taxon>
        <taxon>Trichocomaceae</taxon>
        <taxon>Talaromyces</taxon>
        <taxon>Talaromyces sect. Talaromyces</taxon>
    </lineage>
</organism>
<dbReference type="SUPFAM" id="SSF53474">
    <property type="entry name" value="alpha/beta-Hydrolases"/>
    <property type="match status" value="1"/>
</dbReference>
<gene>
    <name evidence="2" type="ORF">TCE0_011f00560</name>
</gene>
<dbReference type="PANTHER" id="PTHR37017">
    <property type="entry name" value="AB HYDROLASE-1 DOMAIN-CONTAINING PROTEIN-RELATED"/>
    <property type="match status" value="1"/>
</dbReference>
<dbReference type="PANTHER" id="PTHR37017:SF11">
    <property type="entry name" value="ESTERASE_LIPASE_THIOESTERASE DOMAIN-CONTAINING PROTEIN"/>
    <property type="match status" value="1"/>
</dbReference>